<keyword evidence="10" id="KW-0539">Nucleus</keyword>
<keyword evidence="8" id="KW-0238">DNA-binding</keyword>
<dbReference type="InterPro" id="IPR036236">
    <property type="entry name" value="Znf_C2H2_sf"/>
</dbReference>
<sequence>MSTDTWISSHCELNHLANMSPSSSTSSPSLLNANFMQQFSNVFQKFYSSETSSFISTKSNDPYLYTNYLSQTVLNSYINKEHKLQDNNLQNIQEIFHKFFKTFPQFDMVQKSLPSQETSSERSIQDLTMNRGGQYDLNISDFNCSNTTLGTLPSPSDKSSPYDSTLCYSQNIVTDKNGYHMNNQQMNDTEIEEANEFYGTSDHIKMNKTNSLYTIVPSDTVLNSIYNINDNIRQDYRSPTEKLVNHFPHHCQHDNEQSNDEHHAINLSMKKTNLFQTIPTSQSEMMNHNLETNDPSLSNPAVYEYYTKLMQLSYFEWFRYLLCQSPQITGNSSTSSPIPHLIQNNNIHYPNNKSCDVNSLNNVNNTIRSNHSSKDVQNIDRLAFRHSNESLSINSDISGSTYSYDLSNFPCNLQSNFSFNNHQTALLNCLSTITSTTHPLPSYSPIRITKSGIQSMTKDASKLTNVSNMKSKSYSGNPIISKYSNTKSVDRTLIINGPNSYACKLCSKVYSQASALKMHVRTHTLPCRCTHCGKSFSRKWLLKGHERTHTGERPYSCNVCSRSFADRSNLRAHMQTHQREKRYSCPHCPRSFSRMGLLNKHMIQCTQNTESNNNVNSRKNNNTMKTSNCYLPIKFS</sequence>
<evidence type="ECO:0000259" key="12">
    <source>
        <dbReference type="PROSITE" id="PS50157"/>
    </source>
</evidence>
<evidence type="ECO:0000256" key="8">
    <source>
        <dbReference type="ARBA" id="ARBA00023125"/>
    </source>
</evidence>
<dbReference type="PANTHER" id="PTHR23235">
    <property type="entry name" value="KRUEPPEL-LIKE TRANSCRIPTION FACTOR"/>
    <property type="match status" value="1"/>
</dbReference>
<proteinExistence type="inferred from homology"/>
<dbReference type="SUPFAM" id="SSF57667">
    <property type="entry name" value="beta-beta-alpha zinc fingers"/>
    <property type="match status" value="3"/>
</dbReference>
<evidence type="ECO:0000256" key="11">
    <source>
        <dbReference type="PROSITE-ProRule" id="PRU00042"/>
    </source>
</evidence>
<dbReference type="PROSITE" id="PS00028">
    <property type="entry name" value="ZINC_FINGER_C2H2_1"/>
    <property type="match status" value="3"/>
</dbReference>
<evidence type="ECO:0000256" key="10">
    <source>
        <dbReference type="ARBA" id="ARBA00023242"/>
    </source>
</evidence>
<keyword evidence="7" id="KW-0805">Transcription regulation</keyword>
<keyword evidence="4" id="KW-0677">Repeat</keyword>
<dbReference type="PROSITE" id="PS50157">
    <property type="entry name" value="ZINC_FINGER_C2H2_2"/>
    <property type="match status" value="4"/>
</dbReference>
<comment type="similarity">
    <text evidence="2">Belongs to the krueppel C2H2-type zinc-finger protein family.</text>
</comment>
<dbReference type="InterPro" id="IPR013087">
    <property type="entry name" value="Znf_C2H2_type"/>
</dbReference>
<organism evidence="13 14">
    <name type="scientific">Schistosoma mansoni</name>
    <name type="common">Blood fluke</name>
    <dbReference type="NCBI Taxonomy" id="6183"/>
    <lineage>
        <taxon>Eukaryota</taxon>
        <taxon>Metazoa</taxon>
        <taxon>Spiralia</taxon>
        <taxon>Lophotrochozoa</taxon>
        <taxon>Platyhelminthes</taxon>
        <taxon>Trematoda</taxon>
        <taxon>Digenea</taxon>
        <taxon>Strigeidida</taxon>
        <taxon>Schistosomatoidea</taxon>
        <taxon>Schistosomatidae</taxon>
        <taxon>Schistosoma</taxon>
    </lineage>
</organism>
<dbReference type="FunFam" id="3.30.160.60:FF:001506">
    <property type="entry name" value="Zinc finger protein"/>
    <property type="match status" value="1"/>
</dbReference>
<evidence type="ECO:0000256" key="6">
    <source>
        <dbReference type="ARBA" id="ARBA00022833"/>
    </source>
</evidence>
<keyword evidence="6" id="KW-0862">Zinc</keyword>
<evidence type="ECO:0000256" key="2">
    <source>
        <dbReference type="ARBA" id="ARBA00006991"/>
    </source>
</evidence>
<feature type="domain" description="C2H2-type" evidence="12">
    <location>
        <begin position="583"/>
        <end position="612"/>
    </location>
</feature>
<keyword evidence="13" id="KW-1185">Reference proteome</keyword>
<dbReference type="GO" id="GO:0003677">
    <property type="term" value="F:DNA binding"/>
    <property type="evidence" value="ECO:0007669"/>
    <property type="project" value="UniProtKB-KW"/>
</dbReference>
<evidence type="ECO:0000256" key="9">
    <source>
        <dbReference type="ARBA" id="ARBA00023163"/>
    </source>
</evidence>
<dbReference type="FunFam" id="3.30.160.60:FF:000100">
    <property type="entry name" value="Zinc finger 45-like"/>
    <property type="match status" value="1"/>
</dbReference>
<feature type="domain" description="C2H2-type" evidence="12">
    <location>
        <begin position="527"/>
        <end position="554"/>
    </location>
</feature>
<keyword evidence="5 11" id="KW-0863">Zinc-finger</keyword>
<evidence type="ECO:0000256" key="4">
    <source>
        <dbReference type="ARBA" id="ARBA00022737"/>
    </source>
</evidence>
<evidence type="ECO:0000256" key="3">
    <source>
        <dbReference type="ARBA" id="ARBA00022723"/>
    </source>
</evidence>
<protein>
    <submittedName>
        <fullName evidence="14">Zinc finger protein</fullName>
    </submittedName>
</protein>
<evidence type="ECO:0000256" key="7">
    <source>
        <dbReference type="ARBA" id="ARBA00023015"/>
    </source>
</evidence>
<keyword evidence="9" id="KW-0804">Transcription</keyword>
<dbReference type="Proteomes" id="UP000008854">
    <property type="component" value="Unassembled WGS sequence"/>
</dbReference>
<feature type="domain" description="C2H2-type" evidence="12">
    <location>
        <begin position="501"/>
        <end position="524"/>
    </location>
</feature>
<dbReference type="InParanoid" id="A0A5K4FC93"/>
<dbReference type="FunFam" id="3.30.160.60:FF:001228">
    <property type="entry name" value="Zinc finger protein 236"/>
    <property type="match status" value="1"/>
</dbReference>
<dbReference type="SMART" id="SM00355">
    <property type="entry name" value="ZnF_C2H2"/>
    <property type="match status" value="4"/>
</dbReference>
<evidence type="ECO:0000256" key="5">
    <source>
        <dbReference type="ARBA" id="ARBA00022771"/>
    </source>
</evidence>
<name>A0A5K4FC93_SCHMA</name>
<keyword evidence="3" id="KW-0479">Metal-binding</keyword>
<evidence type="ECO:0000256" key="1">
    <source>
        <dbReference type="ARBA" id="ARBA00004123"/>
    </source>
</evidence>
<evidence type="ECO:0000313" key="13">
    <source>
        <dbReference type="Proteomes" id="UP000008854"/>
    </source>
</evidence>
<evidence type="ECO:0000313" key="14">
    <source>
        <dbReference type="WBParaSite" id="Smp_347730.1"/>
    </source>
</evidence>
<dbReference type="WBParaSite" id="Smp_347730.1">
    <property type="protein sequence ID" value="Smp_347730.1"/>
    <property type="gene ID" value="Smp_347730"/>
</dbReference>
<reference evidence="13" key="1">
    <citation type="journal article" date="2012" name="PLoS Negl. Trop. Dis.">
        <title>A systematically improved high quality genome and transcriptome of the human blood fluke Schistosoma mansoni.</title>
        <authorList>
            <person name="Protasio A.V."/>
            <person name="Tsai I.J."/>
            <person name="Babbage A."/>
            <person name="Nichol S."/>
            <person name="Hunt M."/>
            <person name="Aslett M.A."/>
            <person name="De Silva N."/>
            <person name="Velarde G.S."/>
            <person name="Anderson T.J."/>
            <person name="Clark R.C."/>
            <person name="Davidson C."/>
            <person name="Dillon G.P."/>
            <person name="Holroyd N.E."/>
            <person name="LoVerde P.T."/>
            <person name="Lloyd C."/>
            <person name="McQuillan J."/>
            <person name="Oliveira G."/>
            <person name="Otto T.D."/>
            <person name="Parker-Manuel S.J."/>
            <person name="Quail M.A."/>
            <person name="Wilson R.A."/>
            <person name="Zerlotini A."/>
            <person name="Dunne D.W."/>
            <person name="Berriman M."/>
        </authorList>
    </citation>
    <scope>NUCLEOTIDE SEQUENCE [LARGE SCALE GENOMIC DNA]</scope>
    <source>
        <strain evidence="13">Puerto Rican</strain>
    </source>
</reference>
<dbReference type="Gene3D" id="3.30.160.60">
    <property type="entry name" value="Classic Zinc Finger"/>
    <property type="match status" value="4"/>
</dbReference>
<dbReference type="AlphaFoldDB" id="A0A5K4FC93"/>
<dbReference type="Pfam" id="PF00096">
    <property type="entry name" value="zf-C2H2"/>
    <property type="match status" value="4"/>
</dbReference>
<comment type="subcellular location">
    <subcellularLocation>
        <location evidence="1">Nucleus</location>
    </subcellularLocation>
</comment>
<dbReference type="GO" id="GO:0005634">
    <property type="term" value="C:nucleus"/>
    <property type="evidence" value="ECO:0007669"/>
    <property type="project" value="UniProtKB-SubCell"/>
</dbReference>
<accession>A0A5K4FC93</accession>
<dbReference type="GO" id="GO:0008270">
    <property type="term" value="F:zinc ion binding"/>
    <property type="evidence" value="ECO:0007669"/>
    <property type="project" value="UniProtKB-KW"/>
</dbReference>
<reference evidence="14" key="2">
    <citation type="submission" date="2019-11" db="UniProtKB">
        <authorList>
            <consortium name="WormBaseParasite"/>
        </authorList>
    </citation>
    <scope>IDENTIFICATION</scope>
    <source>
        <strain evidence="14">Puerto Rican</strain>
    </source>
</reference>
<feature type="domain" description="C2H2-type" evidence="12">
    <location>
        <begin position="555"/>
        <end position="582"/>
    </location>
</feature>